<dbReference type="Gene3D" id="1.10.340.70">
    <property type="match status" value="1"/>
</dbReference>
<dbReference type="STRING" id="35722.A0A0B7NI16"/>
<evidence type="ECO:0000256" key="3">
    <source>
        <dbReference type="ARBA" id="ARBA00022722"/>
    </source>
</evidence>
<evidence type="ECO:0000256" key="4">
    <source>
        <dbReference type="ARBA" id="ARBA00022759"/>
    </source>
</evidence>
<dbReference type="Pfam" id="PF17917">
    <property type="entry name" value="RT_RNaseH"/>
    <property type="match status" value="1"/>
</dbReference>
<dbReference type="Gene3D" id="3.10.20.370">
    <property type="match status" value="1"/>
</dbReference>
<evidence type="ECO:0000259" key="7">
    <source>
        <dbReference type="PROSITE" id="PS50878"/>
    </source>
</evidence>
<keyword evidence="4" id="KW-0255">Endonuclease</keyword>
<gene>
    <name evidence="9" type="primary">PARPA_11341.1 scaffold 43735</name>
</gene>
<evidence type="ECO:0000259" key="8">
    <source>
        <dbReference type="PROSITE" id="PS50994"/>
    </source>
</evidence>
<protein>
    <recommendedName>
        <fullName evidence="11">Integrase catalytic domain-containing protein</fullName>
    </recommendedName>
</protein>
<dbReference type="Gene3D" id="3.30.420.10">
    <property type="entry name" value="Ribonuclease H-like superfamily/Ribonuclease H"/>
    <property type="match status" value="1"/>
</dbReference>
<keyword evidence="5" id="KW-0378">Hydrolase</keyword>
<dbReference type="Pfam" id="PF00078">
    <property type="entry name" value="RVT_1"/>
    <property type="match status" value="1"/>
</dbReference>
<evidence type="ECO:0000256" key="6">
    <source>
        <dbReference type="ARBA" id="ARBA00022918"/>
    </source>
</evidence>
<organism evidence="9 10">
    <name type="scientific">Parasitella parasitica</name>
    <dbReference type="NCBI Taxonomy" id="35722"/>
    <lineage>
        <taxon>Eukaryota</taxon>
        <taxon>Fungi</taxon>
        <taxon>Fungi incertae sedis</taxon>
        <taxon>Mucoromycota</taxon>
        <taxon>Mucoromycotina</taxon>
        <taxon>Mucoromycetes</taxon>
        <taxon>Mucorales</taxon>
        <taxon>Mucorineae</taxon>
        <taxon>Mucoraceae</taxon>
        <taxon>Parasitella</taxon>
    </lineage>
</organism>
<accession>A0A0B7NI16</accession>
<evidence type="ECO:0000313" key="10">
    <source>
        <dbReference type="Proteomes" id="UP000054107"/>
    </source>
</evidence>
<keyword evidence="3" id="KW-0540">Nuclease</keyword>
<dbReference type="Proteomes" id="UP000054107">
    <property type="component" value="Unassembled WGS sequence"/>
</dbReference>
<dbReference type="AlphaFoldDB" id="A0A0B7NI16"/>
<keyword evidence="2" id="KW-0548">Nucleotidyltransferase</keyword>
<name>A0A0B7NI16_9FUNG</name>
<dbReference type="GO" id="GO:0005634">
    <property type="term" value="C:nucleus"/>
    <property type="evidence" value="ECO:0007669"/>
    <property type="project" value="UniProtKB-ARBA"/>
</dbReference>
<dbReference type="InterPro" id="IPR041588">
    <property type="entry name" value="Integrase_H2C2"/>
</dbReference>
<dbReference type="SUPFAM" id="SSF56672">
    <property type="entry name" value="DNA/RNA polymerases"/>
    <property type="match status" value="1"/>
</dbReference>
<keyword evidence="10" id="KW-1185">Reference proteome</keyword>
<dbReference type="InterPro" id="IPR000477">
    <property type="entry name" value="RT_dom"/>
</dbReference>
<dbReference type="InterPro" id="IPR043502">
    <property type="entry name" value="DNA/RNA_pol_sf"/>
</dbReference>
<dbReference type="InterPro" id="IPR001584">
    <property type="entry name" value="Integrase_cat-core"/>
</dbReference>
<dbReference type="GO" id="GO:0003676">
    <property type="term" value="F:nucleic acid binding"/>
    <property type="evidence" value="ECO:0007669"/>
    <property type="project" value="InterPro"/>
</dbReference>
<dbReference type="EMBL" id="LN733547">
    <property type="protein sequence ID" value="CEP17052.1"/>
    <property type="molecule type" value="Genomic_DNA"/>
</dbReference>
<dbReference type="GO" id="GO:0003824">
    <property type="term" value="F:catalytic activity"/>
    <property type="evidence" value="ECO:0007669"/>
    <property type="project" value="UniProtKB-KW"/>
</dbReference>
<dbReference type="PROSITE" id="PS50994">
    <property type="entry name" value="INTEGRASE"/>
    <property type="match status" value="1"/>
</dbReference>
<keyword evidence="1" id="KW-0808">Transferase</keyword>
<dbReference type="FunFam" id="1.10.340.70:FF:000001">
    <property type="entry name" value="Retrovirus-related Pol polyprotein from transposon gypsy-like Protein"/>
    <property type="match status" value="1"/>
</dbReference>
<sequence length="725" mass="82933">MATRLYSDKIIEPPSFEAVDLNGEKQSYTSSIPSTADAGKKDPYRVCVNYKPVNKVMLNSGYPIPNMNYLFSLLKNAKYYSVFDALKGFWQLPLSVRCRDLSGFSTTIGCFCWTRLPMGMKSSPMVWQAEMDKVFYEEMHRHFLCYIDDGLTYSNTFEAHLIHLEGILRKCKQAGLSLSLAKCKFGYTEVKLLGYIVNQEGLKMDPAKIQRIVDWPAPKNTAEVNRFIGIIQLYRRFLPKLSEKLEVINNLRKKGVKFEWTKEHEASFQTCKTALITDPIMRDPDFEREFILLCDASNIAIAGVLAQVNEEDPKLYLPIYFGSKALTESEKKISTYEKEFLAIVYFVHFFKLYLLGKKFIVYTDQKSLQFLMKFNEDASAKLVRWQASLLAYDFDIIYKAGTSNVHADMLSRLPAAISQGPTVEAIMADYYLPLNVVRKEPESGFDQEGVVEKRGKSEVEYLQEQQIVGASDNFPERRKVVRSNEVLKVLQDHHDHVLVGHQGINRTFDLIKMKYYWPGYCDSVRAYVQSCKICQAFLPKVQGVPLNPVEFSTRGAFDKIGMDYIYTPKTAGENCAALVIIDYLTAWVYAEPVSTQSASSTCLVLYHWICDHGCPSQVIVNNGLHFSAREAKEYLSNTYGIHLSFGSLLKKYVAEYASDWDAFLPAALFVMRTMYKVQGAYSPFVLVYGRLPQISSQEIEDIYEDGDENDEDEMIKRINQLMLRN</sequence>
<dbReference type="InterPro" id="IPR041373">
    <property type="entry name" value="RT_RNaseH"/>
</dbReference>
<dbReference type="Gene3D" id="3.30.70.270">
    <property type="match status" value="2"/>
</dbReference>
<dbReference type="InterPro" id="IPR050951">
    <property type="entry name" value="Retrovirus_Pol_polyprotein"/>
</dbReference>
<dbReference type="OrthoDB" id="2290343at2759"/>
<dbReference type="PANTHER" id="PTHR37984">
    <property type="entry name" value="PROTEIN CBG26694"/>
    <property type="match status" value="1"/>
</dbReference>
<dbReference type="InterPro" id="IPR036397">
    <property type="entry name" value="RNaseH_sf"/>
</dbReference>
<dbReference type="GO" id="GO:0015074">
    <property type="term" value="P:DNA integration"/>
    <property type="evidence" value="ECO:0007669"/>
    <property type="project" value="InterPro"/>
</dbReference>
<keyword evidence="6" id="KW-0695">RNA-directed DNA polymerase</keyword>
<feature type="domain" description="Integrase catalytic" evidence="8">
    <location>
        <begin position="544"/>
        <end position="646"/>
    </location>
</feature>
<dbReference type="InterPro" id="IPR012337">
    <property type="entry name" value="RNaseH-like_sf"/>
</dbReference>
<reference evidence="9 10" key="1">
    <citation type="submission" date="2014-09" db="EMBL/GenBank/DDBJ databases">
        <authorList>
            <person name="Ellenberger Sabrina"/>
        </authorList>
    </citation>
    <scope>NUCLEOTIDE SEQUENCE [LARGE SCALE GENOMIC DNA]</scope>
    <source>
        <strain evidence="9 10">CBS 412.66</strain>
    </source>
</reference>
<evidence type="ECO:0008006" key="11">
    <source>
        <dbReference type="Google" id="ProtNLM"/>
    </source>
</evidence>
<dbReference type="CDD" id="cd01647">
    <property type="entry name" value="RT_LTR"/>
    <property type="match status" value="1"/>
</dbReference>
<dbReference type="CDD" id="cd09274">
    <property type="entry name" value="RNase_HI_RT_Ty3"/>
    <property type="match status" value="1"/>
</dbReference>
<dbReference type="SUPFAM" id="SSF53098">
    <property type="entry name" value="Ribonuclease H-like"/>
    <property type="match status" value="1"/>
</dbReference>
<dbReference type="Pfam" id="PF17921">
    <property type="entry name" value="Integrase_H2C2"/>
    <property type="match status" value="1"/>
</dbReference>
<dbReference type="FunFam" id="3.30.70.270:FF:000020">
    <property type="entry name" value="Transposon Tf2-6 polyprotein-like Protein"/>
    <property type="match status" value="1"/>
</dbReference>
<dbReference type="InterPro" id="IPR043128">
    <property type="entry name" value="Rev_trsase/Diguanyl_cyclase"/>
</dbReference>
<evidence type="ECO:0000256" key="5">
    <source>
        <dbReference type="ARBA" id="ARBA00022801"/>
    </source>
</evidence>
<proteinExistence type="predicted"/>
<feature type="domain" description="Reverse transcriptase" evidence="7">
    <location>
        <begin position="1"/>
        <end position="197"/>
    </location>
</feature>
<dbReference type="PANTHER" id="PTHR37984:SF5">
    <property type="entry name" value="PROTEIN NYNRIN-LIKE"/>
    <property type="match status" value="1"/>
</dbReference>
<evidence type="ECO:0000256" key="2">
    <source>
        <dbReference type="ARBA" id="ARBA00022695"/>
    </source>
</evidence>
<evidence type="ECO:0000313" key="9">
    <source>
        <dbReference type="EMBL" id="CEP17052.1"/>
    </source>
</evidence>
<dbReference type="PROSITE" id="PS50878">
    <property type="entry name" value="RT_POL"/>
    <property type="match status" value="1"/>
</dbReference>
<evidence type="ECO:0000256" key="1">
    <source>
        <dbReference type="ARBA" id="ARBA00022679"/>
    </source>
</evidence>